<accession>A0A0A9HIN3</accession>
<dbReference type="AlphaFoldDB" id="A0A0A9HIN3"/>
<reference evidence="1" key="2">
    <citation type="journal article" date="2015" name="Data Brief">
        <title>Shoot transcriptome of the giant reed, Arundo donax.</title>
        <authorList>
            <person name="Barrero R.A."/>
            <person name="Guerrero F.D."/>
            <person name="Moolhuijzen P."/>
            <person name="Goolsby J.A."/>
            <person name="Tidwell J."/>
            <person name="Bellgard S.E."/>
            <person name="Bellgard M.I."/>
        </authorList>
    </citation>
    <scope>NUCLEOTIDE SEQUENCE</scope>
    <source>
        <tissue evidence="1">Shoot tissue taken approximately 20 cm above the soil surface</tissue>
    </source>
</reference>
<organism evidence="1">
    <name type="scientific">Arundo donax</name>
    <name type="common">Giant reed</name>
    <name type="synonym">Donax arundinaceus</name>
    <dbReference type="NCBI Taxonomy" id="35708"/>
    <lineage>
        <taxon>Eukaryota</taxon>
        <taxon>Viridiplantae</taxon>
        <taxon>Streptophyta</taxon>
        <taxon>Embryophyta</taxon>
        <taxon>Tracheophyta</taxon>
        <taxon>Spermatophyta</taxon>
        <taxon>Magnoliopsida</taxon>
        <taxon>Liliopsida</taxon>
        <taxon>Poales</taxon>
        <taxon>Poaceae</taxon>
        <taxon>PACMAD clade</taxon>
        <taxon>Arundinoideae</taxon>
        <taxon>Arundineae</taxon>
        <taxon>Arundo</taxon>
    </lineage>
</organism>
<dbReference type="EMBL" id="GBRH01163175">
    <property type="protein sequence ID" value="JAE34721.1"/>
    <property type="molecule type" value="Transcribed_RNA"/>
</dbReference>
<reference evidence="1" key="1">
    <citation type="submission" date="2014-09" db="EMBL/GenBank/DDBJ databases">
        <authorList>
            <person name="Magalhaes I.L.F."/>
            <person name="Oliveira U."/>
            <person name="Santos F.R."/>
            <person name="Vidigal T.H.D.A."/>
            <person name="Brescovit A.D."/>
            <person name="Santos A.J."/>
        </authorList>
    </citation>
    <scope>NUCLEOTIDE SEQUENCE</scope>
    <source>
        <tissue evidence="1">Shoot tissue taken approximately 20 cm above the soil surface</tissue>
    </source>
</reference>
<evidence type="ECO:0000313" key="1">
    <source>
        <dbReference type="EMBL" id="JAE34721.1"/>
    </source>
</evidence>
<sequence>MFTSTKMFSFFSLCIPIFELNFDTQSHTIGMCIISSS</sequence>
<protein>
    <submittedName>
        <fullName evidence="1">Uncharacterized protein</fullName>
    </submittedName>
</protein>
<name>A0A0A9HIN3_ARUDO</name>
<proteinExistence type="predicted"/>